<dbReference type="STRING" id="416450.A0A1V6Q3H0"/>
<protein>
    <recommendedName>
        <fullName evidence="6">FAD-binding domain-containing protein</fullName>
    </recommendedName>
</protein>
<proteinExistence type="inferred from homology"/>
<evidence type="ECO:0000313" key="5">
    <source>
        <dbReference type="Proteomes" id="UP000191672"/>
    </source>
</evidence>
<evidence type="ECO:0000313" key="4">
    <source>
        <dbReference type="EMBL" id="OQD83799.1"/>
    </source>
</evidence>
<dbReference type="GO" id="GO:0004497">
    <property type="term" value="F:monooxygenase activity"/>
    <property type="evidence" value="ECO:0007669"/>
    <property type="project" value="UniProtKB-KW"/>
</dbReference>
<keyword evidence="3" id="KW-0503">Monooxygenase</keyword>
<dbReference type="InterPro" id="IPR050493">
    <property type="entry name" value="FAD-dep_Monooxygenase_BioMet"/>
</dbReference>
<dbReference type="EMBL" id="MDYN01000015">
    <property type="protein sequence ID" value="OQD83799.1"/>
    <property type="molecule type" value="Genomic_DNA"/>
</dbReference>
<dbReference type="Pfam" id="PF13450">
    <property type="entry name" value="NAD_binding_8"/>
    <property type="match status" value="1"/>
</dbReference>
<name>A0A1V6Q3H0_9EURO</name>
<evidence type="ECO:0000256" key="3">
    <source>
        <dbReference type="ARBA" id="ARBA00023033"/>
    </source>
</evidence>
<dbReference type="PANTHER" id="PTHR13789:SF309">
    <property type="entry name" value="PUTATIVE (AFU_ORTHOLOGUE AFUA_6G14510)-RELATED"/>
    <property type="match status" value="1"/>
</dbReference>
<evidence type="ECO:0000256" key="1">
    <source>
        <dbReference type="ARBA" id="ARBA00007992"/>
    </source>
</evidence>
<gene>
    <name evidence="4" type="ORF">PENANT_c015G00840</name>
</gene>
<dbReference type="PANTHER" id="PTHR13789">
    <property type="entry name" value="MONOOXYGENASE"/>
    <property type="match status" value="1"/>
</dbReference>
<dbReference type="SUPFAM" id="SSF51905">
    <property type="entry name" value="FAD/NAD(P)-binding domain"/>
    <property type="match status" value="1"/>
</dbReference>
<evidence type="ECO:0008006" key="6">
    <source>
        <dbReference type="Google" id="ProtNLM"/>
    </source>
</evidence>
<comment type="caution">
    <text evidence="4">The sequence shown here is derived from an EMBL/GenBank/DDBJ whole genome shotgun (WGS) entry which is preliminary data.</text>
</comment>
<evidence type="ECO:0000256" key="2">
    <source>
        <dbReference type="ARBA" id="ARBA00023002"/>
    </source>
</evidence>
<accession>A0A1V6Q3H0</accession>
<reference evidence="5" key="1">
    <citation type="journal article" date="2017" name="Nat. Microbiol.">
        <title>Global analysis of biosynthetic gene clusters reveals vast potential of secondary metabolite production in Penicillium species.</title>
        <authorList>
            <person name="Nielsen J.C."/>
            <person name="Grijseels S."/>
            <person name="Prigent S."/>
            <person name="Ji B."/>
            <person name="Dainat J."/>
            <person name="Nielsen K.F."/>
            <person name="Frisvad J.C."/>
            <person name="Workman M."/>
            <person name="Nielsen J."/>
        </authorList>
    </citation>
    <scope>NUCLEOTIDE SEQUENCE [LARGE SCALE GENOMIC DNA]</scope>
    <source>
        <strain evidence="5">IBT 31811</strain>
    </source>
</reference>
<dbReference type="OrthoDB" id="16820at2759"/>
<dbReference type="Proteomes" id="UP000191672">
    <property type="component" value="Unassembled WGS sequence"/>
</dbReference>
<dbReference type="Gene3D" id="3.50.50.60">
    <property type="entry name" value="FAD/NAD(P)-binding domain"/>
    <property type="match status" value="1"/>
</dbReference>
<dbReference type="AlphaFoldDB" id="A0A1V6Q3H0"/>
<dbReference type="InterPro" id="IPR036188">
    <property type="entry name" value="FAD/NAD-bd_sf"/>
</dbReference>
<keyword evidence="5" id="KW-1185">Reference proteome</keyword>
<sequence length="163" mass="17510">MESGQPPRDILIVGAGLAGVACAIAISQELGPFVPDLKIRVFERNDFPSTSGGAINLTPVAQRHLASLGVMEELNRMGTHGGADIDSIELLSITSARPVGSIDFTDRAGNDYSGYKGRRVMRVVLLMAMINTAEHAHNIEFIYGKKFTSGGEINDKAAVYFED</sequence>
<comment type="similarity">
    <text evidence="1">Belongs to the paxM FAD-dependent monooxygenase family.</text>
</comment>
<keyword evidence="2" id="KW-0560">Oxidoreductase</keyword>
<organism evidence="4 5">
    <name type="scientific">Penicillium antarcticum</name>
    <dbReference type="NCBI Taxonomy" id="416450"/>
    <lineage>
        <taxon>Eukaryota</taxon>
        <taxon>Fungi</taxon>
        <taxon>Dikarya</taxon>
        <taxon>Ascomycota</taxon>
        <taxon>Pezizomycotina</taxon>
        <taxon>Eurotiomycetes</taxon>
        <taxon>Eurotiomycetidae</taxon>
        <taxon>Eurotiales</taxon>
        <taxon>Aspergillaceae</taxon>
        <taxon>Penicillium</taxon>
    </lineage>
</organism>